<sequence>MPEPAPWVRRSSGDPSPGHRPNTSDHRVAKPPRWTGSKGPGGPHPGPLSNRLSRRMSDVSGNRGLVCASLRFTPTASYLQHPTAVRPLSNHPMSSPSLLNPMSDGCKYPTPVPLALDQAIGQGPICHLRRGGPPSPQMRIPAGPRKTHASPSPIEKFSFPPNCHSSHR</sequence>
<feature type="region of interest" description="Disordered" evidence="1">
    <location>
        <begin position="128"/>
        <end position="168"/>
    </location>
</feature>
<keyword evidence="3" id="KW-1185">Reference proteome</keyword>
<proteinExistence type="predicted"/>
<feature type="region of interest" description="Disordered" evidence="1">
    <location>
        <begin position="1"/>
        <end position="55"/>
    </location>
</feature>
<dbReference type="AlphaFoldDB" id="A0A8H6MQE5"/>
<evidence type="ECO:0000313" key="2">
    <source>
        <dbReference type="EMBL" id="KAF6804453.1"/>
    </source>
</evidence>
<protein>
    <submittedName>
        <fullName evidence="2">Uncharacterized protein</fullName>
    </submittedName>
</protein>
<comment type="caution">
    <text evidence="2">The sequence shown here is derived from an EMBL/GenBank/DDBJ whole genome shotgun (WGS) entry which is preliminary data.</text>
</comment>
<dbReference type="Proteomes" id="UP000652219">
    <property type="component" value="Unassembled WGS sequence"/>
</dbReference>
<name>A0A8H6MQE5_9PEZI</name>
<evidence type="ECO:0000256" key="1">
    <source>
        <dbReference type="SAM" id="MobiDB-lite"/>
    </source>
</evidence>
<reference evidence="2 3" key="1">
    <citation type="journal article" date="2020" name="Phytopathology">
        <title>Genome Sequence Resources of Colletotrichum truncatum, C. plurivorum, C. musicola, and C. sojae: Four Species Pathogenic to Soybean (Glycine max).</title>
        <authorList>
            <person name="Rogerio F."/>
            <person name="Boufleur T.R."/>
            <person name="Ciampi-Guillardi M."/>
            <person name="Sukno S.A."/>
            <person name="Thon M.R."/>
            <person name="Massola Junior N.S."/>
            <person name="Baroncelli R."/>
        </authorList>
    </citation>
    <scope>NUCLEOTIDE SEQUENCE [LARGE SCALE GENOMIC DNA]</scope>
    <source>
        <strain evidence="2 3">LFN0009</strain>
    </source>
</reference>
<organism evidence="2 3">
    <name type="scientific">Colletotrichum sojae</name>
    <dbReference type="NCBI Taxonomy" id="2175907"/>
    <lineage>
        <taxon>Eukaryota</taxon>
        <taxon>Fungi</taxon>
        <taxon>Dikarya</taxon>
        <taxon>Ascomycota</taxon>
        <taxon>Pezizomycotina</taxon>
        <taxon>Sordariomycetes</taxon>
        <taxon>Hypocreomycetidae</taxon>
        <taxon>Glomerellales</taxon>
        <taxon>Glomerellaceae</taxon>
        <taxon>Colletotrichum</taxon>
        <taxon>Colletotrichum orchidearum species complex</taxon>
    </lineage>
</organism>
<gene>
    <name evidence="2" type="ORF">CSOJ01_10180</name>
</gene>
<evidence type="ECO:0000313" key="3">
    <source>
        <dbReference type="Proteomes" id="UP000652219"/>
    </source>
</evidence>
<accession>A0A8H6MQE5</accession>
<dbReference type="EMBL" id="WIGN01000208">
    <property type="protein sequence ID" value="KAF6804453.1"/>
    <property type="molecule type" value="Genomic_DNA"/>
</dbReference>